<dbReference type="AlphaFoldDB" id="A0A1X2I3P1"/>
<feature type="chain" id="PRO_5012869003" description="DUF7082 domain-containing protein" evidence="2">
    <location>
        <begin position="23"/>
        <end position="347"/>
    </location>
</feature>
<dbReference type="Pfam" id="PF23305">
    <property type="entry name" value="DUF7082"/>
    <property type="match status" value="1"/>
</dbReference>
<feature type="region of interest" description="Disordered" evidence="1">
    <location>
        <begin position="80"/>
        <end position="149"/>
    </location>
</feature>
<accession>A0A1X2I3P1</accession>
<comment type="caution">
    <text evidence="4">The sequence shown here is derived from an EMBL/GenBank/DDBJ whole genome shotgun (WGS) entry which is preliminary data.</text>
</comment>
<dbReference type="PANTHER" id="PTHR39463">
    <property type="entry name" value="MEDUSA"/>
    <property type="match status" value="1"/>
</dbReference>
<name>A0A1X2I3P1_9FUNG</name>
<proteinExistence type="predicted"/>
<dbReference type="OrthoDB" id="1751210at2759"/>
<dbReference type="PANTHER" id="PTHR39463:SF1">
    <property type="entry name" value="MEDUSA"/>
    <property type="match status" value="1"/>
</dbReference>
<evidence type="ECO:0000313" key="4">
    <source>
        <dbReference type="EMBL" id="ORZ08663.1"/>
    </source>
</evidence>
<gene>
    <name evidence="4" type="ORF">BCR42DRAFT_424648</name>
</gene>
<dbReference type="Proteomes" id="UP000193560">
    <property type="component" value="Unassembled WGS sequence"/>
</dbReference>
<organism evidence="4 5">
    <name type="scientific">Absidia repens</name>
    <dbReference type="NCBI Taxonomy" id="90262"/>
    <lineage>
        <taxon>Eukaryota</taxon>
        <taxon>Fungi</taxon>
        <taxon>Fungi incertae sedis</taxon>
        <taxon>Mucoromycota</taxon>
        <taxon>Mucoromycotina</taxon>
        <taxon>Mucoromycetes</taxon>
        <taxon>Mucorales</taxon>
        <taxon>Cunninghamellaceae</taxon>
        <taxon>Absidia</taxon>
    </lineage>
</organism>
<sequence length="347" mass="38289">MPYTLPSFLFLSTFLLYHSSYSILDPFFTIESTSPSQLMFPYRPTASTDSFSYATNDPMGLSSGNMGAMATSGGVLQHGLTDPSTSFATSTTSSIQPPPQSVTLTSATAPHLQQHHHHPSISASSTGLDIAPAAAPSSTMPRHDISTSSTAASTTAAAAAANPFANLLSHADLIIEGDMDAMMQEWTDQEKEDNRRLVRFWRRQHDHEIICHCQAIEPTNRVNTPQEIIVSCIYWQEKSDYFITSVDIIYLLEALIGVRFTTEEKNRVRRNLEGFRPLTVSKMKPDSGDFFRLIMAFNHPKPRNIEKDLKVFAWSSLPTALKKIISKYSASYSSTASVTLGAYSTTS</sequence>
<feature type="domain" description="DUF7082" evidence="3">
    <location>
        <begin position="170"/>
        <end position="325"/>
    </location>
</feature>
<evidence type="ECO:0000313" key="5">
    <source>
        <dbReference type="Proteomes" id="UP000193560"/>
    </source>
</evidence>
<keyword evidence="2" id="KW-0732">Signal</keyword>
<reference evidence="4 5" key="1">
    <citation type="submission" date="2016-07" db="EMBL/GenBank/DDBJ databases">
        <title>Pervasive Adenine N6-methylation of Active Genes in Fungi.</title>
        <authorList>
            <consortium name="DOE Joint Genome Institute"/>
            <person name="Mondo S.J."/>
            <person name="Dannebaum R.O."/>
            <person name="Kuo R.C."/>
            <person name="Labutti K."/>
            <person name="Haridas S."/>
            <person name="Kuo A."/>
            <person name="Salamov A."/>
            <person name="Ahrendt S.R."/>
            <person name="Lipzen A."/>
            <person name="Sullivan W."/>
            <person name="Andreopoulos W.B."/>
            <person name="Clum A."/>
            <person name="Lindquist E."/>
            <person name="Daum C."/>
            <person name="Ramamoorthy G.K."/>
            <person name="Gryganskyi A."/>
            <person name="Culley D."/>
            <person name="Magnuson J.K."/>
            <person name="James T.Y."/>
            <person name="O'Malley M.A."/>
            <person name="Stajich J.E."/>
            <person name="Spatafora J.W."/>
            <person name="Visel A."/>
            <person name="Grigoriev I.V."/>
        </authorList>
    </citation>
    <scope>NUCLEOTIDE SEQUENCE [LARGE SCALE GENOMIC DNA]</scope>
    <source>
        <strain evidence="4 5">NRRL 1336</strain>
    </source>
</reference>
<feature type="signal peptide" evidence="2">
    <location>
        <begin position="1"/>
        <end position="22"/>
    </location>
</feature>
<evidence type="ECO:0000256" key="2">
    <source>
        <dbReference type="SAM" id="SignalP"/>
    </source>
</evidence>
<evidence type="ECO:0000259" key="3">
    <source>
        <dbReference type="Pfam" id="PF23305"/>
    </source>
</evidence>
<dbReference type="EMBL" id="MCGE01000030">
    <property type="protein sequence ID" value="ORZ08663.1"/>
    <property type="molecule type" value="Genomic_DNA"/>
</dbReference>
<protein>
    <recommendedName>
        <fullName evidence="3">DUF7082 domain-containing protein</fullName>
    </recommendedName>
</protein>
<evidence type="ECO:0000256" key="1">
    <source>
        <dbReference type="SAM" id="MobiDB-lite"/>
    </source>
</evidence>
<keyword evidence="5" id="KW-1185">Reference proteome</keyword>
<feature type="compositionally biased region" description="Low complexity" evidence="1">
    <location>
        <begin position="81"/>
        <end position="95"/>
    </location>
</feature>
<dbReference type="GO" id="GO:0005634">
    <property type="term" value="C:nucleus"/>
    <property type="evidence" value="ECO:0007669"/>
    <property type="project" value="TreeGrafter"/>
</dbReference>
<dbReference type="STRING" id="90262.A0A1X2I3P1"/>
<dbReference type="InterPro" id="IPR055509">
    <property type="entry name" value="DUF7082"/>
</dbReference>